<dbReference type="InterPro" id="IPR012794">
    <property type="entry name" value="PcaR_PcaU"/>
</dbReference>
<feature type="domain" description="HTH iclR-type" evidence="4">
    <location>
        <begin position="297"/>
        <end position="356"/>
    </location>
</feature>
<evidence type="ECO:0000259" key="4">
    <source>
        <dbReference type="PROSITE" id="PS51077"/>
    </source>
</evidence>
<dbReference type="PANTHER" id="PTHR30136">
    <property type="entry name" value="HELIX-TURN-HELIX TRANSCRIPTIONAL REGULATOR, ICLR FAMILY"/>
    <property type="match status" value="1"/>
</dbReference>
<evidence type="ECO:0000256" key="1">
    <source>
        <dbReference type="ARBA" id="ARBA00023015"/>
    </source>
</evidence>
<dbReference type="InterPro" id="IPR005471">
    <property type="entry name" value="Tscrpt_reg_IclR_N"/>
</dbReference>
<evidence type="ECO:0000259" key="5">
    <source>
        <dbReference type="PROSITE" id="PS51078"/>
    </source>
</evidence>
<feature type="domain" description="IclR-ED" evidence="5">
    <location>
        <begin position="77"/>
        <end position="268"/>
    </location>
</feature>
<dbReference type="RefSeq" id="WP_248634566.1">
    <property type="nucleotide sequence ID" value="NZ_JALPTH010000014.1"/>
</dbReference>
<organism evidence="6 7">
    <name type="scientific">Streptomyces lichenis</name>
    <dbReference type="NCBI Taxonomy" id="2306967"/>
    <lineage>
        <taxon>Bacteria</taxon>
        <taxon>Bacillati</taxon>
        <taxon>Actinomycetota</taxon>
        <taxon>Actinomycetes</taxon>
        <taxon>Kitasatosporales</taxon>
        <taxon>Streptomycetaceae</taxon>
        <taxon>Streptomyces</taxon>
    </lineage>
</organism>
<evidence type="ECO:0000256" key="3">
    <source>
        <dbReference type="ARBA" id="ARBA00023163"/>
    </source>
</evidence>
<keyword evidence="1" id="KW-0805">Transcription regulation</keyword>
<dbReference type="Proteomes" id="UP001522868">
    <property type="component" value="Unassembled WGS sequence"/>
</dbReference>
<dbReference type="Gene3D" id="3.30.450.40">
    <property type="match status" value="2"/>
</dbReference>
<dbReference type="Gene3D" id="1.10.10.10">
    <property type="entry name" value="Winged helix-like DNA-binding domain superfamily/Winged helix DNA-binding domain"/>
    <property type="match status" value="2"/>
</dbReference>
<dbReference type="Pfam" id="PF01614">
    <property type="entry name" value="IclR_C"/>
    <property type="match status" value="2"/>
</dbReference>
<dbReference type="InterPro" id="IPR036388">
    <property type="entry name" value="WH-like_DNA-bd_sf"/>
</dbReference>
<name>A0ABT0IC69_9ACTN</name>
<dbReference type="InterPro" id="IPR029016">
    <property type="entry name" value="GAF-like_dom_sf"/>
</dbReference>
<evidence type="ECO:0000313" key="7">
    <source>
        <dbReference type="Proteomes" id="UP001522868"/>
    </source>
</evidence>
<feature type="domain" description="IclR-ED" evidence="5">
    <location>
        <begin position="357"/>
        <end position="541"/>
    </location>
</feature>
<sequence>MPSLVTAPEAVPAEAVAPLTRGLAVLRALSEAGGTLSLSGLQRATALARSSVDRAAGTLAVMDYVRLEGRQVALTPRLMELGNAYLDALRLPELLRERADRLADDLDESVSLAVPDGDAIRFIHQATRRRAMALSFRIGDRLPAERTAPGPLFAAGWSPGQWTAWRSRQADDPYADAFPFLPHRPGPPERDFRDRAAAARTDGWVLDDQLIEPGLVALAVPLPLPAGSTPCALSVVSHTSRHSAAALRARLLPRLRAAAGEMAEHVARAPDRPPVPAGGSLASWTTASKQDRGPLFVESLARGLTVVTAFDGQGPLTLSAVAELTGLSRATARRALITLAHLGYVATEGRAHRLTPRVLDLGYPLLAGTTLAQLAEPHLRRLSGQVGESASLAVLDDTTVQYTARAATRRIMNVNLTVGTRLPAYATSLGRVLLADLPPAERTARLARIEPAALTPRTLTRRSDLEAALAATAAAGYCLVDGELEAGLRSLAVPVRDRAGRAVAACNVALHSGSRTLDECREEILPRMRDAVGLIEEDLHTAERFVRVAPA</sequence>
<dbReference type="InterPro" id="IPR036390">
    <property type="entry name" value="WH_DNA-bd_sf"/>
</dbReference>
<protein>
    <submittedName>
        <fullName evidence="6">Helix-turn-helix domain-containing protein</fullName>
    </submittedName>
</protein>
<evidence type="ECO:0000256" key="2">
    <source>
        <dbReference type="ARBA" id="ARBA00023125"/>
    </source>
</evidence>
<comment type="caution">
    <text evidence="6">The sequence shown here is derived from an EMBL/GenBank/DDBJ whole genome shotgun (WGS) entry which is preliminary data.</text>
</comment>
<dbReference type="SMART" id="SM00346">
    <property type="entry name" value="HTH_ICLR"/>
    <property type="match status" value="2"/>
</dbReference>
<dbReference type="SUPFAM" id="SSF46785">
    <property type="entry name" value="Winged helix' DNA-binding domain"/>
    <property type="match status" value="2"/>
</dbReference>
<dbReference type="NCBIfam" id="TIGR02431">
    <property type="entry name" value="pcaR_pcaU"/>
    <property type="match status" value="1"/>
</dbReference>
<dbReference type="SUPFAM" id="SSF55781">
    <property type="entry name" value="GAF domain-like"/>
    <property type="match status" value="2"/>
</dbReference>
<keyword evidence="7" id="KW-1185">Reference proteome</keyword>
<dbReference type="EMBL" id="JALPTH010000014">
    <property type="protein sequence ID" value="MCK8678923.1"/>
    <property type="molecule type" value="Genomic_DNA"/>
</dbReference>
<accession>A0ABT0IC69</accession>
<dbReference type="InterPro" id="IPR050707">
    <property type="entry name" value="HTH_MetabolicPath_Reg"/>
</dbReference>
<dbReference type="InterPro" id="IPR014757">
    <property type="entry name" value="Tscrpt_reg_IclR_C"/>
</dbReference>
<evidence type="ECO:0000313" key="6">
    <source>
        <dbReference type="EMBL" id="MCK8678923.1"/>
    </source>
</evidence>
<proteinExistence type="predicted"/>
<keyword evidence="3" id="KW-0804">Transcription</keyword>
<keyword evidence="2" id="KW-0238">DNA-binding</keyword>
<reference evidence="6 7" key="1">
    <citation type="submission" date="2022-04" db="EMBL/GenBank/DDBJ databases">
        <title>Streptomyces sp. nov. LCR6-01 isolated from Lichen of Dirinaria sp.</title>
        <authorList>
            <person name="Kanchanasin P."/>
            <person name="Tanasupawat S."/>
            <person name="Phongsopitanun W."/>
        </authorList>
    </citation>
    <scope>NUCLEOTIDE SEQUENCE [LARGE SCALE GENOMIC DNA]</scope>
    <source>
        <strain evidence="6 7">LCR6-01</strain>
    </source>
</reference>
<dbReference type="Pfam" id="PF09339">
    <property type="entry name" value="HTH_IclR"/>
    <property type="match status" value="2"/>
</dbReference>
<gene>
    <name evidence="6" type="ORF">M1O15_16285</name>
</gene>
<dbReference type="PROSITE" id="PS51078">
    <property type="entry name" value="ICLR_ED"/>
    <property type="match status" value="2"/>
</dbReference>
<dbReference type="PROSITE" id="PS51077">
    <property type="entry name" value="HTH_ICLR"/>
    <property type="match status" value="1"/>
</dbReference>
<dbReference type="PANTHER" id="PTHR30136:SF34">
    <property type="entry name" value="TRANSCRIPTIONAL REGULATOR"/>
    <property type="match status" value="1"/>
</dbReference>